<dbReference type="Proteomes" id="UP000031631">
    <property type="component" value="Chromosome"/>
</dbReference>
<dbReference type="CDD" id="cd04630">
    <property type="entry name" value="CBS_pair_bac"/>
    <property type="match status" value="1"/>
</dbReference>
<dbReference type="OrthoDB" id="9771532at2"/>
<dbReference type="AlphaFoldDB" id="A0A7U6GJ32"/>
<proteinExistence type="predicted"/>
<accession>A0A7U6GJ32</accession>
<feature type="domain" description="CBS" evidence="3">
    <location>
        <begin position="80"/>
        <end position="135"/>
    </location>
</feature>
<dbReference type="PANTHER" id="PTHR43080">
    <property type="entry name" value="CBS DOMAIN-CONTAINING PROTEIN CBSX3, MITOCHONDRIAL"/>
    <property type="match status" value="1"/>
</dbReference>
<dbReference type="RefSeq" id="WP_041067661.1">
    <property type="nucleotide sequence ID" value="NZ_AP012273.1"/>
</dbReference>
<evidence type="ECO:0000313" key="5">
    <source>
        <dbReference type="Proteomes" id="UP000031631"/>
    </source>
</evidence>
<reference evidence="4 5" key="1">
    <citation type="journal article" date="2014" name="PLoS ONE">
        <title>Physiological and genomic features of a novel sulfur-oxidizing gammaproteobacterium belonging to a previously uncultivated symbiotic lineage isolated from a hydrothermal vent.</title>
        <authorList>
            <person name="Nunoura T."/>
            <person name="Takaki Y."/>
            <person name="Kazama H."/>
            <person name="Kakuta J."/>
            <person name="Shimamura S."/>
            <person name="Makita H."/>
            <person name="Hirai M."/>
            <person name="Miyazaki M."/>
            <person name="Takai K."/>
        </authorList>
    </citation>
    <scope>NUCLEOTIDE SEQUENCE [LARGE SCALE GENOMIC DNA]</scope>
    <source>
        <strain evidence="4 5">Hiromi1</strain>
    </source>
</reference>
<dbReference type="InterPro" id="IPR051257">
    <property type="entry name" value="Diverse_CBS-Domain"/>
</dbReference>
<evidence type="ECO:0000313" key="4">
    <source>
        <dbReference type="EMBL" id="BAO44611.1"/>
    </source>
</evidence>
<dbReference type="SMART" id="SM00116">
    <property type="entry name" value="CBS"/>
    <property type="match status" value="1"/>
</dbReference>
<dbReference type="PROSITE" id="PS51371">
    <property type="entry name" value="CBS"/>
    <property type="match status" value="1"/>
</dbReference>
<keyword evidence="5" id="KW-1185">Reference proteome</keyword>
<dbReference type="InterPro" id="IPR000644">
    <property type="entry name" value="CBS_dom"/>
</dbReference>
<keyword evidence="1 2" id="KW-0129">CBS domain</keyword>
<evidence type="ECO:0000259" key="3">
    <source>
        <dbReference type="PROSITE" id="PS51371"/>
    </source>
</evidence>
<sequence>MTERKLIRVREVMKTHFDMVNGMATVAEALEQMKHVETKSLIVDKRQDDDEYGMVMLSDISRQVLALDRSPERVNIYEIMSKPVISIDPEMDIRYCARLFERFNISRAPVVDNRKIIGIVSHTDMVLRGMEKLQKRN</sequence>
<dbReference type="EMBL" id="AP012273">
    <property type="protein sequence ID" value="BAO44611.1"/>
    <property type="molecule type" value="Genomic_DNA"/>
</dbReference>
<dbReference type="Pfam" id="PF00571">
    <property type="entry name" value="CBS"/>
    <property type="match status" value="2"/>
</dbReference>
<dbReference type="InterPro" id="IPR046342">
    <property type="entry name" value="CBS_dom_sf"/>
</dbReference>
<evidence type="ECO:0000256" key="2">
    <source>
        <dbReference type="PROSITE-ProRule" id="PRU00703"/>
    </source>
</evidence>
<evidence type="ECO:0000256" key="1">
    <source>
        <dbReference type="ARBA" id="ARBA00023122"/>
    </source>
</evidence>
<gene>
    <name evidence="4" type="ORF">TBH_C1694</name>
</gene>
<dbReference type="SUPFAM" id="SSF54631">
    <property type="entry name" value="CBS-domain pair"/>
    <property type="match status" value="1"/>
</dbReference>
<dbReference type="Gene3D" id="3.10.580.10">
    <property type="entry name" value="CBS-domain"/>
    <property type="match status" value="1"/>
</dbReference>
<name>A0A7U6GJ32_9GAMM</name>
<organism evidence="4 5">
    <name type="scientific">Thiolapillus brandeum</name>
    <dbReference type="NCBI Taxonomy" id="1076588"/>
    <lineage>
        <taxon>Bacteria</taxon>
        <taxon>Pseudomonadati</taxon>
        <taxon>Pseudomonadota</taxon>
        <taxon>Gammaproteobacteria</taxon>
        <taxon>Chromatiales</taxon>
        <taxon>Sedimenticolaceae</taxon>
        <taxon>Thiolapillus</taxon>
    </lineage>
</organism>
<dbReference type="PANTHER" id="PTHR43080:SF2">
    <property type="entry name" value="CBS DOMAIN-CONTAINING PROTEIN"/>
    <property type="match status" value="1"/>
</dbReference>
<dbReference type="KEGG" id="tbn:TBH_C1694"/>
<protein>
    <submittedName>
        <fullName evidence="4">Signal transduction protein</fullName>
    </submittedName>
</protein>